<reference evidence="2" key="1">
    <citation type="submission" date="2017-09" db="EMBL/GenBank/DDBJ databases">
        <title>Depth-based differentiation of microbial function through sediment-hosted aquifers and enrichment of novel symbionts in the deep terrestrial subsurface.</title>
        <authorList>
            <person name="Probst A.J."/>
            <person name="Ladd B."/>
            <person name="Jarett J.K."/>
            <person name="Geller-Mcgrath D.E."/>
            <person name="Sieber C.M.K."/>
            <person name="Emerson J.B."/>
            <person name="Anantharaman K."/>
            <person name="Thomas B.C."/>
            <person name="Malmstrom R."/>
            <person name="Stieglmeier M."/>
            <person name="Klingl A."/>
            <person name="Woyke T."/>
            <person name="Ryan C.M."/>
            <person name="Banfield J.F."/>
        </authorList>
    </citation>
    <scope>NUCLEOTIDE SEQUENCE [LARGE SCALE GENOMIC DNA]</scope>
</reference>
<dbReference type="EMBL" id="PETL01000382">
    <property type="protein sequence ID" value="PIV63333.1"/>
    <property type="molecule type" value="Genomic_DNA"/>
</dbReference>
<evidence type="ECO:0008006" key="3">
    <source>
        <dbReference type="Google" id="ProtNLM"/>
    </source>
</evidence>
<organism evidence="1 2">
    <name type="scientific">bacterium (Candidatus Ratteibacteria) CG01_land_8_20_14_3_00_40_19</name>
    <dbReference type="NCBI Taxonomy" id="2014290"/>
    <lineage>
        <taxon>Bacteria</taxon>
        <taxon>Candidatus Ratteibacteria</taxon>
    </lineage>
</organism>
<sequence length="186" mass="21824">MRGKLLAVLVFLVTLLWILFSNEERSEGGEEKMISFSVERSKNVYLLGESMPVEINFRNNTKYPIKFTKPVPIEEKFLFAIKLDEKELAKISDEKIKRKHMFPTAIRTLIDPYPESLITLNPGEEYKTEINIAEMVKELELKPGTYKVRLIYTMWICILKEKIEYAENAKGKTREWESNEIEITLK</sequence>
<accession>A0A2M7E6J4</accession>
<gene>
    <name evidence="1" type="ORF">COS11_07985</name>
</gene>
<comment type="caution">
    <text evidence="1">The sequence shown here is derived from an EMBL/GenBank/DDBJ whole genome shotgun (WGS) entry which is preliminary data.</text>
</comment>
<dbReference type="AlphaFoldDB" id="A0A2M7E6J4"/>
<protein>
    <recommendedName>
        <fullName evidence="3">Intracellular proteinase inhibitor BsuPI domain-containing protein</fullName>
    </recommendedName>
</protein>
<evidence type="ECO:0000313" key="2">
    <source>
        <dbReference type="Proteomes" id="UP000228886"/>
    </source>
</evidence>
<proteinExistence type="predicted"/>
<name>A0A2M7E6J4_9BACT</name>
<evidence type="ECO:0000313" key="1">
    <source>
        <dbReference type="EMBL" id="PIV63333.1"/>
    </source>
</evidence>
<dbReference type="Proteomes" id="UP000228886">
    <property type="component" value="Unassembled WGS sequence"/>
</dbReference>